<dbReference type="Proteomes" id="UP000799767">
    <property type="component" value="Unassembled WGS sequence"/>
</dbReference>
<proteinExistence type="predicted"/>
<name>A0A6A6PYJ3_9PEZI</name>
<protein>
    <submittedName>
        <fullName evidence="1">Uncharacterized protein</fullName>
    </submittedName>
</protein>
<dbReference type="EMBL" id="MU001633">
    <property type="protein sequence ID" value="KAF2485062.1"/>
    <property type="molecule type" value="Genomic_DNA"/>
</dbReference>
<accession>A0A6A6PYJ3</accession>
<sequence>MACRSKVSEPADGEDIMKRILGQQVQESALKSYNRTAFWSSPLQIPVAPSKHSGSDCYDRAALRHSCCADGEVASSTLTPSPHAVKFRGYSSVRNMGKSVPAVTSDLCKPFSGCCMSLGALCKSLDAVVACDSYMILKRMVWNVEVASSTLAGTIESFFSLPLGRDMLVLIQNLFIGTRGPGVDHEPLLPGAGPCRTCFDSRKYEGLEFRQSELRQRGSRLCICVHDGRSVA</sequence>
<evidence type="ECO:0000313" key="1">
    <source>
        <dbReference type="EMBL" id="KAF2485062.1"/>
    </source>
</evidence>
<gene>
    <name evidence="1" type="ORF">BDY17DRAFT_292865</name>
</gene>
<evidence type="ECO:0000313" key="2">
    <source>
        <dbReference type="Proteomes" id="UP000799767"/>
    </source>
</evidence>
<reference evidence="1" key="1">
    <citation type="journal article" date="2020" name="Stud. Mycol.">
        <title>101 Dothideomycetes genomes: a test case for predicting lifestyles and emergence of pathogens.</title>
        <authorList>
            <person name="Haridas S."/>
            <person name="Albert R."/>
            <person name="Binder M."/>
            <person name="Bloem J."/>
            <person name="Labutti K."/>
            <person name="Salamov A."/>
            <person name="Andreopoulos B."/>
            <person name="Baker S."/>
            <person name="Barry K."/>
            <person name="Bills G."/>
            <person name="Bluhm B."/>
            <person name="Cannon C."/>
            <person name="Castanera R."/>
            <person name="Culley D."/>
            <person name="Daum C."/>
            <person name="Ezra D."/>
            <person name="Gonzalez J."/>
            <person name="Henrissat B."/>
            <person name="Kuo A."/>
            <person name="Liang C."/>
            <person name="Lipzen A."/>
            <person name="Lutzoni F."/>
            <person name="Magnuson J."/>
            <person name="Mondo S."/>
            <person name="Nolan M."/>
            <person name="Ohm R."/>
            <person name="Pangilinan J."/>
            <person name="Park H.-J."/>
            <person name="Ramirez L."/>
            <person name="Alfaro M."/>
            <person name="Sun H."/>
            <person name="Tritt A."/>
            <person name="Yoshinaga Y."/>
            <person name="Zwiers L.-H."/>
            <person name="Turgeon B."/>
            <person name="Goodwin S."/>
            <person name="Spatafora J."/>
            <person name="Crous P."/>
            <person name="Grigoriev I."/>
        </authorList>
    </citation>
    <scope>NUCLEOTIDE SEQUENCE</scope>
    <source>
        <strain evidence="1">CBS 113389</strain>
    </source>
</reference>
<organism evidence="1 2">
    <name type="scientific">Neohortaea acidophila</name>
    <dbReference type="NCBI Taxonomy" id="245834"/>
    <lineage>
        <taxon>Eukaryota</taxon>
        <taxon>Fungi</taxon>
        <taxon>Dikarya</taxon>
        <taxon>Ascomycota</taxon>
        <taxon>Pezizomycotina</taxon>
        <taxon>Dothideomycetes</taxon>
        <taxon>Dothideomycetidae</taxon>
        <taxon>Mycosphaerellales</taxon>
        <taxon>Teratosphaeriaceae</taxon>
        <taxon>Neohortaea</taxon>
    </lineage>
</organism>
<dbReference type="RefSeq" id="XP_033591631.1">
    <property type="nucleotide sequence ID" value="XM_033732897.1"/>
</dbReference>
<dbReference type="GeneID" id="54473899"/>
<keyword evidence="2" id="KW-1185">Reference proteome</keyword>
<dbReference type="AlphaFoldDB" id="A0A6A6PYJ3"/>